<dbReference type="InterPro" id="IPR051906">
    <property type="entry name" value="TolC-like"/>
</dbReference>
<sequence>MKKALFLLLPMFIHAESLKDILEFAHQNNSILESKKYIKNAKESEVASKKSAYYPKIGIGASYRNISDASLFQIEETYALYGKFEVDIYDGGLKSALHDKAKNELLSTAHDELSTKESLSLEITKNFYTILSLKSRMKALLDAKASLGEQLQRVKQFYEARLATQDDVQRLQAAFDKSSYEIESLNFEMISVKKYLELKVGKSIDTLEVSNFKEVASLEYEQSDSIKSLTYQERAIKKGAEAQDAIYYPNIKLEDIYTKYEYGTTTPNNPLAIDKQNVAMISLNMTIYDNSASGKAREALILNAKALNEEIKYLTNEQKVEQEIALQRIKSQKLKIKSAKSSSVASSSAFATIDEKYKARVVDYVTYLDGLSAKTEAKAIYESSLNELQIAYAIYYFYSGKKIEEFIE</sequence>
<dbReference type="SUPFAM" id="SSF56954">
    <property type="entry name" value="Outer membrane efflux proteins (OEP)"/>
    <property type="match status" value="1"/>
</dbReference>
<name>Q30QL2_SULDN</name>
<dbReference type="RefSeq" id="WP_011373071.1">
    <property type="nucleotide sequence ID" value="NC_007575.1"/>
</dbReference>
<comment type="subcellular location">
    <subcellularLocation>
        <location evidence="1">Cell outer membrane</location>
    </subcellularLocation>
</comment>
<keyword evidence="2" id="KW-1134">Transmembrane beta strand</keyword>
<dbReference type="HOGENOM" id="CLU_012817_16_1_7"/>
<evidence type="ECO:0000313" key="7">
    <source>
        <dbReference type="Proteomes" id="UP000002714"/>
    </source>
</evidence>
<keyword evidence="4" id="KW-0472">Membrane</keyword>
<dbReference type="eggNOG" id="COG1538">
    <property type="taxonomic scope" value="Bacteria"/>
</dbReference>
<dbReference type="STRING" id="326298.Suden_1442"/>
<proteinExistence type="predicted"/>
<reference evidence="6 7" key="1">
    <citation type="journal article" date="2008" name="Appl. Environ. Microbiol.">
        <title>Genome of the epsilonproteobacterial chemolithoautotroph Sulfurimonas denitrificans.</title>
        <authorList>
            <person name="Sievert S.M."/>
            <person name="Scott K.M."/>
            <person name="Klotz M.G."/>
            <person name="Chain P.S.G."/>
            <person name="Hauser L.J."/>
            <person name="Hemp J."/>
            <person name="Huegler M."/>
            <person name="Land M."/>
            <person name="Lapidus A."/>
            <person name="Larimer F.W."/>
            <person name="Lucas S."/>
            <person name="Malfatti S.A."/>
            <person name="Meyer F."/>
            <person name="Paulsen I.T."/>
            <person name="Ren Q."/>
            <person name="Simon J."/>
            <person name="Bailey K."/>
            <person name="Diaz E."/>
            <person name="Fitzpatrick K.A."/>
            <person name="Glover B."/>
            <person name="Gwatney N."/>
            <person name="Korajkic A."/>
            <person name="Long A."/>
            <person name="Mobberley J.M."/>
            <person name="Pantry S.N."/>
            <person name="Pazder G."/>
            <person name="Peterson S."/>
            <person name="Quintanilla J.D."/>
            <person name="Sprinkle R."/>
            <person name="Stephens J."/>
            <person name="Thomas P."/>
            <person name="Vaughn R."/>
            <person name="Weber M.J."/>
            <person name="Wooten L.L."/>
        </authorList>
    </citation>
    <scope>NUCLEOTIDE SEQUENCE [LARGE SCALE GENOMIC DNA]</scope>
    <source>
        <strain evidence="7">ATCC 33889 / DSM 1251</strain>
    </source>
</reference>
<evidence type="ECO:0000256" key="2">
    <source>
        <dbReference type="ARBA" id="ARBA00022452"/>
    </source>
</evidence>
<dbReference type="KEGG" id="tdn:Suden_1442"/>
<keyword evidence="5" id="KW-0998">Cell outer membrane</keyword>
<evidence type="ECO:0000256" key="4">
    <source>
        <dbReference type="ARBA" id="ARBA00023136"/>
    </source>
</evidence>
<accession>Q30QL2</accession>
<evidence type="ECO:0000256" key="3">
    <source>
        <dbReference type="ARBA" id="ARBA00022692"/>
    </source>
</evidence>
<evidence type="ECO:0000256" key="1">
    <source>
        <dbReference type="ARBA" id="ARBA00004442"/>
    </source>
</evidence>
<dbReference type="PANTHER" id="PTHR30026:SF20">
    <property type="entry name" value="OUTER MEMBRANE PROTEIN TOLC"/>
    <property type="match status" value="1"/>
</dbReference>
<dbReference type="EMBL" id="CP000153">
    <property type="protein sequence ID" value="ABB44719.1"/>
    <property type="molecule type" value="Genomic_DNA"/>
</dbReference>
<protein>
    <submittedName>
        <fullName evidence="6">Outer membrane efflux protein</fullName>
    </submittedName>
</protein>
<dbReference type="GO" id="GO:0009279">
    <property type="term" value="C:cell outer membrane"/>
    <property type="evidence" value="ECO:0007669"/>
    <property type="project" value="UniProtKB-SubCell"/>
</dbReference>
<gene>
    <name evidence="6" type="ordered locus">Suden_1442</name>
</gene>
<dbReference type="OrthoDB" id="5338266at2"/>
<keyword evidence="7" id="KW-1185">Reference proteome</keyword>
<dbReference type="GO" id="GO:0015562">
    <property type="term" value="F:efflux transmembrane transporter activity"/>
    <property type="evidence" value="ECO:0007669"/>
    <property type="project" value="InterPro"/>
</dbReference>
<keyword evidence="3" id="KW-0812">Transmembrane</keyword>
<dbReference type="AlphaFoldDB" id="Q30QL2"/>
<organism evidence="6 7">
    <name type="scientific">Sulfurimonas denitrificans (strain ATCC 33889 / DSM 1251)</name>
    <name type="common">Thiomicrospira denitrificans (strain ATCC 33889 / DSM 1251)</name>
    <dbReference type="NCBI Taxonomy" id="326298"/>
    <lineage>
        <taxon>Bacteria</taxon>
        <taxon>Pseudomonadati</taxon>
        <taxon>Campylobacterota</taxon>
        <taxon>Epsilonproteobacteria</taxon>
        <taxon>Campylobacterales</taxon>
        <taxon>Sulfurimonadaceae</taxon>
        <taxon>Sulfurimonas</taxon>
    </lineage>
</organism>
<dbReference type="Gene3D" id="1.20.1600.10">
    <property type="entry name" value="Outer membrane efflux proteins (OEP)"/>
    <property type="match status" value="1"/>
</dbReference>
<dbReference type="Proteomes" id="UP000002714">
    <property type="component" value="Chromosome"/>
</dbReference>
<dbReference type="GO" id="GO:0015288">
    <property type="term" value="F:porin activity"/>
    <property type="evidence" value="ECO:0007669"/>
    <property type="project" value="TreeGrafter"/>
</dbReference>
<evidence type="ECO:0000256" key="5">
    <source>
        <dbReference type="ARBA" id="ARBA00023237"/>
    </source>
</evidence>
<dbReference type="PANTHER" id="PTHR30026">
    <property type="entry name" value="OUTER MEMBRANE PROTEIN TOLC"/>
    <property type="match status" value="1"/>
</dbReference>
<evidence type="ECO:0000313" key="6">
    <source>
        <dbReference type="EMBL" id="ABB44719.1"/>
    </source>
</evidence>
<dbReference type="GO" id="GO:1990281">
    <property type="term" value="C:efflux pump complex"/>
    <property type="evidence" value="ECO:0007669"/>
    <property type="project" value="TreeGrafter"/>
</dbReference>